<gene>
    <name evidence="1" type="ORF">WN55_06303</name>
</gene>
<dbReference type="OrthoDB" id="8184392at2759"/>
<reference evidence="1 2" key="1">
    <citation type="submission" date="2015-07" db="EMBL/GenBank/DDBJ databases">
        <title>The genome of Dufourea novaeangliae.</title>
        <authorList>
            <person name="Pan H."/>
            <person name="Kapheim K."/>
        </authorList>
    </citation>
    <scope>NUCLEOTIDE SEQUENCE [LARGE SCALE GENOMIC DNA]</scope>
    <source>
        <strain evidence="1">0120121106</strain>
        <tissue evidence="1">Whole body</tissue>
    </source>
</reference>
<evidence type="ECO:0000313" key="1">
    <source>
        <dbReference type="EMBL" id="KZC13952.1"/>
    </source>
</evidence>
<dbReference type="STRING" id="178035.A0A154PPZ1"/>
<dbReference type="EMBL" id="KQ435026">
    <property type="protein sequence ID" value="KZC13952.1"/>
    <property type="molecule type" value="Genomic_DNA"/>
</dbReference>
<dbReference type="Proteomes" id="UP000076502">
    <property type="component" value="Unassembled WGS sequence"/>
</dbReference>
<protein>
    <submittedName>
        <fullName evidence="1">Uncharacterized protein</fullName>
    </submittedName>
</protein>
<dbReference type="AlphaFoldDB" id="A0A154PPZ1"/>
<evidence type="ECO:0000313" key="2">
    <source>
        <dbReference type="Proteomes" id="UP000076502"/>
    </source>
</evidence>
<accession>A0A154PPZ1</accession>
<keyword evidence="2" id="KW-1185">Reference proteome</keyword>
<sequence length="391" mass="44682">MLSIGQYHDICTEVVTNDCSNVAVSNIGNNCNESEPLEDLQCFVCDAKIQGRHYALATCRTQTSRSKVIEKLGELVGERYMVVISEDDVICRSCANRINTLDRLEVEMINLRDNVLRFLEQKYSLEEGELLGSNEKQKRSQPPQITKCSNQTVTSYQSKKRDIALPFDVTEKIKNKRNNIWLQCDKCQYTTLHNSFMVHHVRDHRKQKLFCDKCGIEFFGSQQDSHNCNLKEHLTEQNRNQNEQLESSMNNITQTMNIPILDKTMQQNVPIMTINTYSEPQISNHNENIPIIRLSNSENIPIQNILTSDNTASSQPIYVRVLQPVEINEAPTHSTMVGVSKSDSDLSIKQFKDSSGKQILTLTEDGNLEMTEVPCWNNMQSSESQSNMTYQ</sequence>
<organism evidence="1 2">
    <name type="scientific">Dufourea novaeangliae</name>
    <name type="common">Sweat bee</name>
    <dbReference type="NCBI Taxonomy" id="178035"/>
    <lineage>
        <taxon>Eukaryota</taxon>
        <taxon>Metazoa</taxon>
        <taxon>Ecdysozoa</taxon>
        <taxon>Arthropoda</taxon>
        <taxon>Hexapoda</taxon>
        <taxon>Insecta</taxon>
        <taxon>Pterygota</taxon>
        <taxon>Neoptera</taxon>
        <taxon>Endopterygota</taxon>
        <taxon>Hymenoptera</taxon>
        <taxon>Apocrita</taxon>
        <taxon>Aculeata</taxon>
        <taxon>Apoidea</taxon>
        <taxon>Anthophila</taxon>
        <taxon>Halictidae</taxon>
        <taxon>Rophitinae</taxon>
        <taxon>Dufourea</taxon>
    </lineage>
</organism>
<name>A0A154PPZ1_DUFNO</name>
<proteinExistence type="predicted"/>